<dbReference type="Pfam" id="PF01497">
    <property type="entry name" value="Peripla_BP_2"/>
    <property type="match status" value="1"/>
</dbReference>
<proteinExistence type="inferred from homology"/>
<dbReference type="SUPFAM" id="SSF53807">
    <property type="entry name" value="Helical backbone' metal receptor"/>
    <property type="match status" value="1"/>
</dbReference>
<reference evidence="10" key="2">
    <citation type="submission" date="2016-01" db="EMBL/GenBank/DDBJ databases">
        <title>Six Aerococcus type strain genome sequencing and assembly using PacBio and Illumina Hiseq.</title>
        <authorList>
            <person name="Carkaci D."/>
            <person name="Dargis R."/>
            <person name="Nielsen X.C."/>
            <person name="Skovgaard O."/>
            <person name="Fuursted K."/>
            <person name="Christensen J.J."/>
        </authorList>
    </citation>
    <scope>NUCLEOTIDE SEQUENCE [LARGE SCALE GENOMIC DNA]</scope>
    <source>
        <strain evidence="10">CCUG43001</strain>
    </source>
</reference>
<evidence type="ECO:0000313" key="10">
    <source>
        <dbReference type="Proteomes" id="UP000069912"/>
    </source>
</evidence>
<dbReference type="OrthoDB" id="63946at2"/>
<protein>
    <submittedName>
        <fullName evidence="8">Iron ABC transporter substrate-binding protein</fullName>
    </submittedName>
</protein>
<evidence type="ECO:0000313" key="9">
    <source>
        <dbReference type="EMBL" id="PKZ20718.1"/>
    </source>
</evidence>
<evidence type="ECO:0000256" key="6">
    <source>
        <dbReference type="SAM" id="SignalP"/>
    </source>
</evidence>
<accession>A0A0X8FBP3</accession>
<evidence type="ECO:0000313" key="8">
    <source>
        <dbReference type="EMBL" id="AMB94394.1"/>
    </source>
</evidence>
<keyword evidence="4 6" id="KW-0732">Signal</keyword>
<name>A0A0X8FBP3_9LACT</name>
<keyword evidence="3" id="KW-0813">Transport</keyword>
<dbReference type="KEGG" id="asan:AWM72_06280"/>
<feature type="signal peptide" evidence="6">
    <location>
        <begin position="1"/>
        <end position="20"/>
    </location>
</feature>
<organism evidence="8 10">
    <name type="scientific">Aerococcus sanguinicola</name>
    <dbReference type="NCBI Taxonomy" id="119206"/>
    <lineage>
        <taxon>Bacteria</taxon>
        <taxon>Bacillati</taxon>
        <taxon>Bacillota</taxon>
        <taxon>Bacilli</taxon>
        <taxon>Lactobacillales</taxon>
        <taxon>Aerococcaceae</taxon>
        <taxon>Aerococcus</taxon>
    </lineage>
</organism>
<dbReference type="GO" id="GO:0030288">
    <property type="term" value="C:outer membrane-bounded periplasmic space"/>
    <property type="evidence" value="ECO:0007669"/>
    <property type="project" value="TreeGrafter"/>
</dbReference>
<dbReference type="EMBL" id="PKGY01000007">
    <property type="protein sequence ID" value="PKZ20718.1"/>
    <property type="molecule type" value="Genomic_DNA"/>
</dbReference>
<dbReference type="InterPro" id="IPR002491">
    <property type="entry name" value="ABC_transptr_periplasmic_BD"/>
</dbReference>
<dbReference type="PANTHER" id="PTHR30532">
    <property type="entry name" value="IRON III DICITRATE-BINDING PERIPLASMIC PROTEIN"/>
    <property type="match status" value="1"/>
</dbReference>
<evidence type="ECO:0000313" key="11">
    <source>
        <dbReference type="Proteomes" id="UP000234239"/>
    </source>
</evidence>
<comment type="subcellular location">
    <subcellularLocation>
        <location evidence="1">Cell envelope</location>
    </subcellularLocation>
</comment>
<feature type="region of interest" description="Disordered" evidence="5">
    <location>
        <begin position="21"/>
        <end position="69"/>
    </location>
</feature>
<dbReference type="EMBL" id="CP014160">
    <property type="protein sequence ID" value="AMB94394.1"/>
    <property type="molecule type" value="Genomic_DNA"/>
</dbReference>
<evidence type="ECO:0000256" key="5">
    <source>
        <dbReference type="SAM" id="MobiDB-lite"/>
    </source>
</evidence>
<feature type="chain" id="PRO_5038211202" evidence="6">
    <location>
        <begin position="21"/>
        <end position="353"/>
    </location>
</feature>
<evidence type="ECO:0000256" key="2">
    <source>
        <dbReference type="ARBA" id="ARBA00008814"/>
    </source>
</evidence>
<evidence type="ECO:0000259" key="7">
    <source>
        <dbReference type="PROSITE" id="PS50983"/>
    </source>
</evidence>
<dbReference type="InterPro" id="IPR033870">
    <property type="entry name" value="FatB"/>
</dbReference>
<reference evidence="8 10" key="1">
    <citation type="journal article" date="2016" name="Genome Announc.">
        <title>Complete Genome Sequences of Aerococcus christensenii CCUG 28831T, Aerococcus sanguinicola CCUG 43001T, Aerococcus urinae CCUG 36881T, Aerococcus urinaeequi CCUG 28094T, Aerococcus urinaehominis CCUG 42038 BT, and Aerococcus viridans CCUG 4311T.</title>
        <authorList>
            <person name="Carkaci D."/>
            <person name="Dargis R."/>
            <person name="Nielsen X.C."/>
            <person name="Skovgaard O."/>
            <person name="Fuursted K."/>
            <person name="Christensen J.J."/>
        </authorList>
    </citation>
    <scope>NUCLEOTIDE SEQUENCE [LARGE SCALE GENOMIC DNA]</scope>
    <source>
        <strain evidence="8 10">CCUG43001</strain>
    </source>
</reference>
<dbReference type="RefSeq" id="WP_067974971.1">
    <property type="nucleotide sequence ID" value="NZ_CAJHKN010000002.1"/>
</dbReference>
<evidence type="ECO:0000256" key="4">
    <source>
        <dbReference type="ARBA" id="ARBA00022729"/>
    </source>
</evidence>
<dbReference type="PANTHER" id="PTHR30532:SF28">
    <property type="entry name" value="PETROBACTIN-BINDING PROTEIN YCLQ"/>
    <property type="match status" value="1"/>
</dbReference>
<dbReference type="CDD" id="cd01140">
    <property type="entry name" value="FatB"/>
    <property type="match status" value="1"/>
</dbReference>
<evidence type="ECO:0000256" key="1">
    <source>
        <dbReference type="ARBA" id="ARBA00004196"/>
    </source>
</evidence>
<keyword evidence="10" id="KW-1185">Reference proteome</keyword>
<dbReference type="Gene3D" id="3.40.50.1980">
    <property type="entry name" value="Nitrogenase molybdenum iron protein domain"/>
    <property type="match status" value="2"/>
</dbReference>
<gene>
    <name evidence="8" type="ORF">AWM72_06280</name>
    <name evidence="9" type="ORF">CYJ28_09545</name>
</gene>
<dbReference type="GO" id="GO:1901678">
    <property type="term" value="P:iron coordination entity transport"/>
    <property type="evidence" value="ECO:0007669"/>
    <property type="project" value="UniProtKB-ARBA"/>
</dbReference>
<dbReference type="PROSITE" id="PS51257">
    <property type="entry name" value="PROKAR_LIPOPROTEIN"/>
    <property type="match status" value="1"/>
</dbReference>
<sequence length="353" mass="38252">MKEKALKVALVSLSMLALGACSQGESGQSSQSSQAESSQSATSQTEESTSAKTDAKAETVEIQDATGKVEVPKNPQKVVALDNRTFQSLEEWGIKPVAVPKDVMPGSSAFVKDDSVQNIGNHREPNLEIIAAEQPDLVIVGQRFADYYDDIKKLVPEATVINLDINVSEDSEHPGQDLVDGLKNSSLALGKIFDKEDEAKKDVEAFDASIKRAKEAYNGEDKVMSLVVSGGEIGFSAPHFGRVWGPLYDIFDWKPALEVANESSDHKGDDVSVEAIAESNPDWLMVLDRDAAISKPGEKSQPAKDVLENAKALANTTAVKDQKIVYAPEDTYTNESIQTFTEIFNRIADAMSK</sequence>
<dbReference type="InterPro" id="IPR051313">
    <property type="entry name" value="Bact_iron-sidero_bind"/>
</dbReference>
<evidence type="ECO:0000256" key="3">
    <source>
        <dbReference type="ARBA" id="ARBA00022448"/>
    </source>
</evidence>
<dbReference type="GeneID" id="92903671"/>
<dbReference type="AlphaFoldDB" id="A0A0X8FBP3"/>
<feature type="domain" description="Fe/B12 periplasmic-binding" evidence="7">
    <location>
        <begin position="77"/>
        <end position="353"/>
    </location>
</feature>
<reference evidence="9 11" key="3">
    <citation type="submission" date="2017-12" db="EMBL/GenBank/DDBJ databases">
        <title>Phylogenetic diversity of female urinary microbiome.</title>
        <authorList>
            <person name="Thomas-White K."/>
            <person name="Wolfe A.J."/>
        </authorList>
    </citation>
    <scope>NUCLEOTIDE SEQUENCE [LARGE SCALE GENOMIC DNA]</scope>
    <source>
        <strain evidence="9 11">UMB0139</strain>
    </source>
</reference>
<dbReference type="PROSITE" id="PS50983">
    <property type="entry name" value="FE_B12_PBP"/>
    <property type="match status" value="1"/>
</dbReference>
<dbReference type="Proteomes" id="UP000234239">
    <property type="component" value="Unassembled WGS sequence"/>
</dbReference>
<comment type="similarity">
    <text evidence="2">Belongs to the bacterial solute-binding protein 8 family.</text>
</comment>
<dbReference type="Proteomes" id="UP000069912">
    <property type="component" value="Chromosome"/>
</dbReference>
<feature type="compositionally biased region" description="Low complexity" evidence="5">
    <location>
        <begin position="22"/>
        <end position="51"/>
    </location>
</feature>